<keyword evidence="5" id="KW-1185">Reference proteome</keyword>
<evidence type="ECO:0000313" key="4">
    <source>
        <dbReference type="EMBL" id="SDX97339.1"/>
    </source>
</evidence>
<dbReference type="GO" id="GO:0010212">
    <property type="term" value="P:response to ionizing radiation"/>
    <property type="evidence" value="ECO:0007669"/>
    <property type="project" value="TreeGrafter"/>
</dbReference>
<feature type="domain" description="OB" evidence="3">
    <location>
        <begin position="75"/>
        <end position="150"/>
    </location>
</feature>
<evidence type="ECO:0000259" key="3">
    <source>
        <dbReference type="Pfam" id="PF01336"/>
    </source>
</evidence>
<keyword evidence="1" id="KW-0238">DNA-binding</keyword>
<gene>
    <name evidence="4" type="ORF">SAMN05216564_102305</name>
</gene>
<accession>A0A1H3G4M7</accession>
<dbReference type="Proteomes" id="UP000199079">
    <property type="component" value="Unassembled WGS sequence"/>
</dbReference>
<evidence type="ECO:0000313" key="5">
    <source>
        <dbReference type="Proteomes" id="UP000199079"/>
    </source>
</evidence>
<dbReference type="PANTHER" id="PTHR13356">
    <property type="entry name" value="OB FOLD NUCLEIC ACID BINDING PROTEIN-RELATED"/>
    <property type="match status" value="1"/>
</dbReference>
<dbReference type="OrthoDB" id="6262at2157"/>
<sequence length="521" mass="55421">MGVIEDVYEDLETDVEFDAFEAAVEDKVEQMGGLADEETAAMLIAHELRDEEVETIADIEPGMDDVKFLGKVTSIGEIRTFERDDDDDREEGRVCNVEIADESGSVRVALWDEMATGAAEELEVGDVLRVMGRPKEGYNGLEVSANKVEPDADAEVDVQLLDTYRVEDLTLGASDVTLVGTVLEAGDVRTFSRDDGTEGRVANLTLGDETGRVRVTMWDDRADLATEFEAGEVVEVVDGYVRERDDDLELHVGNRGSIESVDEAVEYVPETTDIADLEIGETVDLAGGVIETDPKRTFDRDDGSEGQVRNVRIKDDTGEIRVALWGEKADAGIELADEVLFTDVEISDGWQDDLEASANWRSTVSVLETGSATDGHRTGGSTAGGTTEAAETRPESEGLDAFADGADEAATEGTGTERAQSDGGPAAAAAAATDAPVSDGADGSATGNGTEATGNGAKATDNGTETTVEFTGTVVQAGNPVVLDDGDRTRSVRTDETLRLGEEVTVRGPERDGRIDAEDVF</sequence>
<dbReference type="GO" id="GO:0003677">
    <property type="term" value="F:DNA binding"/>
    <property type="evidence" value="ECO:0007669"/>
    <property type="project" value="UniProtKB-KW"/>
</dbReference>
<dbReference type="SUPFAM" id="SSF50249">
    <property type="entry name" value="Nucleic acid-binding proteins"/>
    <property type="match status" value="3"/>
</dbReference>
<dbReference type="CDD" id="cd04491">
    <property type="entry name" value="SoSSB_OBF"/>
    <property type="match status" value="3"/>
</dbReference>
<dbReference type="Gene3D" id="2.40.50.140">
    <property type="entry name" value="Nucleic acid-binding proteins"/>
    <property type="match status" value="3"/>
</dbReference>
<dbReference type="InterPro" id="IPR012340">
    <property type="entry name" value="NA-bd_OB-fold"/>
</dbReference>
<organism evidence="4 5">
    <name type="scientific">Halopenitus persicus</name>
    <dbReference type="NCBI Taxonomy" id="1048396"/>
    <lineage>
        <taxon>Archaea</taxon>
        <taxon>Methanobacteriati</taxon>
        <taxon>Methanobacteriota</taxon>
        <taxon>Stenosarchaea group</taxon>
        <taxon>Halobacteria</taxon>
        <taxon>Halobacteriales</taxon>
        <taxon>Haloferacaceae</taxon>
        <taxon>Halopenitus</taxon>
    </lineage>
</organism>
<dbReference type="GeneID" id="43838856"/>
<reference evidence="5" key="1">
    <citation type="submission" date="2016-10" db="EMBL/GenBank/DDBJ databases">
        <authorList>
            <person name="Varghese N."/>
            <person name="Submissions S."/>
        </authorList>
    </citation>
    <scope>NUCLEOTIDE SEQUENCE [LARGE SCALE GENOMIC DNA]</scope>
    <source>
        <strain evidence="5">DC30,IBRC 10041,KCTC 4046</strain>
    </source>
</reference>
<dbReference type="AlphaFoldDB" id="A0A1H3G4M7"/>
<dbReference type="GO" id="GO:0000724">
    <property type="term" value="P:double-strand break repair via homologous recombination"/>
    <property type="evidence" value="ECO:0007669"/>
    <property type="project" value="TreeGrafter"/>
</dbReference>
<evidence type="ECO:0000256" key="1">
    <source>
        <dbReference type="ARBA" id="ARBA00023125"/>
    </source>
</evidence>
<dbReference type="NCBIfam" id="NF005551">
    <property type="entry name" value="PRK07211.1"/>
    <property type="match status" value="1"/>
</dbReference>
<evidence type="ECO:0000256" key="2">
    <source>
        <dbReference type="SAM" id="MobiDB-lite"/>
    </source>
</evidence>
<name>A0A1H3G4M7_9EURY</name>
<dbReference type="PANTHER" id="PTHR13356:SF10">
    <property type="entry name" value="REPLICATION FACTOR-A PROTEIN 1"/>
    <property type="match status" value="1"/>
</dbReference>
<feature type="region of interest" description="Disordered" evidence="2">
    <location>
        <begin position="368"/>
        <end position="396"/>
    </location>
</feature>
<dbReference type="InterPro" id="IPR004365">
    <property type="entry name" value="NA-bd_OB_tRNA"/>
</dbReference>
<protein>
    <submittedName>
        <fullName evidence="4">Replication factor A1</fullName>
    </submittedName>
</protein>
<dbReference type="InterPro" id="IPR051231">
    <property type="entry name" value="SOSS-B"/>
</dbReference>
<dbReference type="RefSeq" id="WP_039400034.1">
    <property type="nucleotide sequence ID" value="NZ_FNPC01000002.1"/>
</dbReference>
<proteinExistence type="predicted"/>
<feature type="compositionally biased region" description="Low complexity" evidence="2">
    <location>
        <begin position="421"/>
        <end position="463"/>
    </location>
</feature>
<dbReference type="EMBL" id="FNPC01000002">
    <property type="protein sequence ID" value="SDX97339.1"/>
    <property type="molecule type" value="Genomic_DNA"/>
</dbReference>
<feature type="region of interest" description="Disordered" evidence="2">
    <location>
        <begin position="408"/>
        <end position="463"/>
    </location>
</feature>
<dbReference type="Pfam" id="PF01336">
    <property type="entry name" value="tRNA_anti-codon"/>
    <property type="match status" value="2"/>
</dbReference>
<feature type="domain" description="OB" evidence="3">
    <location>
        <begin position="176"/>
        <end position="252"/>
    </location>
</feature>